<dbReference type="Proteomes" id="UP000503278">
    <property type="component" value="Chromosome"/>
</dbReference>
<evidence type="ECO:0000313" key="2">
    <source>
        <dbReference type="Proteomes" id="UP000503278"/>
    </source>
</evidence>
<name>A0A7L5DXJ4_9SPHI</name>
<reference evidence="1 2" key="1">
    <citation type="submission" date="2020-04" db="EMBL/GenBank/DDBJ databases">
        <title>Genome sequencing of novel species.</title>
        <authorList>
            <person name="Heo J."/>
            <person name="Kim S.-J."/>
            <person name="Kim J.-S."/>
            <person name="Hong S.-B."/>
            <person name="Kwon S.-W."/>
        </authorList>
    </citation>
    <scope>NUCLEOTIDE SEQUENCE [LARGE SCALE GENOMIC DNA]</scope>
    <source>
        <strain evidence="1 2">F39-2</strain>
    </source>
</reference>
<protein>
    <submittedName>
        <fullName evidence="1">Uncharacterized protein</fullName>
    </submittedName>
</protein>
<accession>A0A7L5DXJ4</accession>
<evidence type="ECO:0000313" key="1">
    <source>
        <dbReference type="EMBL" id="QJD95832.1"/>
    </source>
</evidence>
<dbReference type="AlphaFoldDB" id="A0A7L5DXJ4"/>
<dbReference type="EMBL" id="CP051682">
    <property type="protein sequence ID" value="QJD95832.1"/>
    <property type="molecule type" value="Genomic_DNA"/>
</dbReference>
<dbReference type="RefSeq" id="WP_169606838.1">
    <property type="nucleotide sequence ID" value="NZ_CP051682.1"/>
</dbReference>
<proteinExistence type="predicted"/>
<organism evidence="1 2">
    <name type="scientific">Mucilaginibacter robiniae</name>
    <dbReference type="NCBI Taxonomy" id="2728022"/>
    <lineage>
        <taxon>Bacteria</taxon>
        <taxon>Pseudomonadati</taxon>
        <taxon>Bacteroidota</taxon>
        <taxon>Sphingobacteriia</taxon>
        <taxon>Sphingobacteriales</taxon>
        <taxon>Sphingobacteriaceae</taxon>
        <taxon>Mucilaginibacter</taxon>
    </lineage>
</organism>
<keyword evidence="2" id="KW-1185">Reference proteome</keyword>
<gene>
    <name evidence="1" type="ORF">HH214_08075</name>
</gene>
<dbReference type="KEGG" id="mrob:HH214_08075"/>
<sequence length="170" mass="20062">MTHDEYEKFVEKSILYRGKILHDITILEQVLNFYIAKHFCGDDQKKNYDMQLLLLNDDRMNFNHKTPVFQYIAVNYDEKWYKSYKSIRATTPGNAAYTLSQDLAYAIEQRNIFAHRVLNGDDYSSNQPPSATIKFIRFNNEIQIIEYSDAKFIELSNLINSMTDYIGQKM</sequence>